<evidence type="ECO:0000256" key="1">
    <source>
        <dbReference type="ARBA" id="ARBA00004651"/>
    </source>
</evidence>
<dbReference type="PANTHER" id="PTHR32234:SF0">
    <property type="entry name" value="THIOL:DISULFIDE INTERCHANGE PROTEIN DSBD"/>
    <property type="match status" value="1"/>
</dbReference>
<dbReference type="PROSITE" id="PS51352">
    <property type="entry name" value="THIOREDOXIN_2"/>
    <property type="match status" value="1"/>
</dbReference>
<protein>
    <submittedName>
        <fullName evidence="10">Cytochrome c biogenesis protein transmembrane region</fullName>
    </submittedName>
</protein>
<feature type="transmembrane region" description="Helical" evidence="8">
    <location>
        <begin position="219"/>
        <end position="239"/>
    </location>
</feature>
<dbReference type="GO" id="GO:0015035">
    <property type="term" value="F:protein-disulfide reductase activity"/>
    <property type="evidence" value="ECO:0007669"/>
    <property type="project" value="TreeGrafter"/>
</dbReference>
<feature type="transmembrane region" description="Helical" evidence="8">
    <location>
        <begin position="117"/>
        <end position="150"/>
    </location>
</feature>
<keyword evidence="3 8" id="KW-0812">Transmembrane</keyword>
<keyword evidence="2" id="KW-1003">Cell membrane</keyword>
<evidence type="ECO:0000256" key="7">
    <source>
        <dbReference type="ARBA" id="ARBA00023284"/>
    </source>
</evidence>
<dbReference type="eggNOG" id="COG4232">
    <property type="taxonomic scope" value="Bacteria"/>
</dbReference>
<dbReference type="SUPFAM" id="SSF52833">
    <property type="entry name" value="Thioredoxin-like"/>
    <property type="match status" value="1"/>
</dbReference>
<feature type="transmembrane region" description="Helical" evidence="8">
    <location>
        <begin position="77"/>
        <end position="97"/>
    </location>
</feature>
<evidence type="ECO:0000256" key="5">
    <source>
        <dbReference type="ARBA" id="ARBA00022989"/>
    </source>
</evidence>
<evidence type="ECO:0000256" key="4">
    <source>
        <dbReference type="ARBA" id="ARBA00022748"/>
    </source>
</evidence>
<reference evidence="10 11" key="1">
    <citation type="journal article" date="2004" name="Appl. Environ. Microbiol.">
        <title>Mineralization of individual congeners of linear alkylbenzenesulfonate by defined pairs of heterotrophic bacteria.</title>
        <authorList>
            <person name="Schleheck D."/>
            <person name="Knepper T.P."/>
            <person name="Fischer K."/>
            <person name="Cook A.M."/>
        </authorList>
    </citation>
    <scope>NUCLEOTIDE SEQUENCE [LARGE SCALE GENOMIC DNA]</scope>
    <source>
        <strain evidence="11">DSM 14576 / KF-1</strain>
    </source>
</reference>
<dbReference type="Pfam" id="PF02683">
    <property type="entry name" value="DsbD_TM"/>
    <property type="match status" value="1"/>
</dbReference>
<dbReference type="InterPro" id="IPR036249">
    <property type="entry name" value="Thioredoxin-like_sf"/>
</dbReference>
<dbReference type="InterPro" id="IPR035671">
    <property type="entry name" value="DsbD_gamma"/>
</dbReference>
<evidence type="ECO:0000256" key="6">
    <source>
        <dbReference type="ARBA" id="ARBA00023136"/>
    </source>
</evidence>
<dbReference type="Gene3D" id="3.40.30.10">
    <property type="entry name" value="Glutaredoxin"/>
    <property type="match status" value="1"/>
</dbReference>
<feature type="transmembrane region" description="Helical" evidence="8">
    <location>
        <begin position="251"/>
        <end position="278"/>
    </location>
</feature>
<comment type="caution">
    <text evidence="10">The sequence shown here is derived from an EMBL/GenBank/DDBJ whole genome shotgun (WGS) entry which is preliminary data.</text>
</comment>
<evidence type="ECO:0000256" key="2">
    <source>
        <dbReference type="ARBA" id="ARBA00022475"/>
    </source>
</evidence>
<feature type="transmembrane region" description="Helical" evidence="8">
    <location>
        <begin position="157"/>
        <end position="180"/>
    </location>
</feature>
<dbReference type="CDD" id="cd02953">
    <property type="entry name" value="DsbDgamma"/>
    <property type="match status" value="1"/>
</dbReference>
<feature type="domain" description="Thioredoxin" evidence="9">
    <location>
        <begin position="292"/>
        <end position="418"/>
    </location>
</feature>
<accession>B7WXE7</accession>
<dbReference type="GO" id="GO:0005886">
    <property type="term" value="C:plasma membrane"/>
    <property type="evidence" value="ECO:0007669"/>
    <property type="project" value="UniProtKB-SubCell"/>
</dbReference>
<dbReference type="Proteomes" id="UP000003039">
    <property type="component" value="Unassembled WGS sequence"/>
</dbReference>
<evidence type="ECO:0000313" key="10">
    <source>
        <dbReference type="EMBL" id="EED65970.1"/>
    </source>
</evidence>
<evidence type="ECO:0000313" key="11">
    <source>
        <dbReference type="Proteomes" id="UP000003039"/>
    </source>
</evidence>
<dbReference type="GO" id="GO:0045454">
    <property type="term" value="P:cell redox homeostasis"/>
    <property type="evidence" value="ECO:0007669"/>
    <property type="project" value="TreeGrafter"/>
</dbReference>
<comment type="subcellular location">
    <subcellularLocation>
        <location evidence="1">Cell membrane</location>
        <topology evidence="1">Multi-pass membrane protein</topology>
    </subcellularLocation>
</comment>
<dbReference type="InterPro" id="IPR013766">
    <property type="entry name" value="Thioredoxin_domain"/>
</dbReference>
<dbReference type="GO" id="GO:0017004">
    <property type="term" value="P:cytochrome complex assembly"/>
    <property type="evidence" value="ECO:0007669"/>
    <property type="project" value="UniProtKB-KW"/>
</dbReference>
<dbReference type="InterPro" id="IPR017937">
    <property type="entry name" value="Thioredoxin_CS"/>
</dbReference>
<dbReference type="AlphaFoldDB" id="B7WXE7"/>
<dbReference type="NCBIfam" id="NF001419">
    <property type="entry name" value="PRK00293.1"/>
    <property type="match status" value="1"/>
</dbReference>
<keyword evidence="7" id="KW-0676">Redox-active center</keyword>
<evidence type="ECO:0000256" key="3">
    <source>
        <dbReference type="ARBA" id="ARBA00022692"/>
    </source>
</evidence>
<evidence type="ECO:0000256" key="8">
    <source>
        <dbReference type="SAM" id="Phobius"/>
    </source>
</evidence>
<keyword evidence="5 8" id="KW-1133">Transmembrane helix</keyword>
<dbReference type="Pfam" id="PF13899">
    <property type="entry name" value="Thioredoxin_7"/>
    <property type="match status" value="1"/>
</dbReference>
<evidence type="ECO:0000259" key="9">
    <source>
        <dbReference type="PROSITE" id="PS51352"/>
    </source>
</evidence>
<organism evidence="10 11">
    <name type="scientific">Comamonas testosteroni (strain DSM 14576 / KF-1)</name>
    <name type="common">Pseudomonas testosteroni</name>
    <dbReference type="NCBI Taxonomy" id="399795"/>
    <lineage>
        <taxon>Bacteria</taxon>
        <taxon>Pseudomonadati</taxon>
        <taxon>Pseudomonadota</taxon>
        <taxon>Betaproteobacteria</taxon>
        <taxon>Burkholderiales</taxon>
        <taxon>Comamonadaceae</taxon>
        <taxon>Comamonas</taxon>
    </lineage>
</organism>
<dbReference type="EMBL" id="AAUJ02000001">
    <property type="protein sequence ID" value="EED65970.1"/>
    <property type="molecule type" value="Genomic_DNA"/>
</dbReference>
<dbReference type="PROSITE" id="PS00194">
    <property type="entry name" value="THIOREDOXIN_1"/>
    <property type="match status" value="1"/>
</dbReference>
<dbReference type="InterPro" id="IPR003834">
    <property type="entry name" value="Cyt_c_assmbl_TM_dom"/>
</dbReference>
<gene>
    <name evidence="10" type="ORF">CtesDRAFT_PD0916</name>
</gene>
<feature type="transmembrane region" description="Helical" evidence="8">
    <location>
        <begin position="195"/>
        <end position="212"/>
    </location>
</feature>
<sequence length="419" mass="44389">MGVLLFFGFGLLLAFTPCTLPMIPIVASMVVGKQSTTARSLVLLGSYVLTMAATYAVVGVAAGLAGSNWYAALQSPWLLGAFAGLFVILASSLFGLFELRLPAWLLNRVDVISRKHAGGSITGAAALGLLSALLVGPCMTAPLAGALLYISQTGSALLGGMALFALGLGMGLPLLALAMFGNKVLPKPGPWMERVRVVFGYVMLGVAISMLNRFVPAQWMLAIWGAWLLAVATGLLAWGSASSLAERGAWFLRYLSVLTGIWALLLLVGSASGATSLLQPLQKLRAVAAVGMPSNSPQPTYIAAKTVEDVNNQLQAAQAKGQWTLIDFFAKWCVSCHVIEKNVFGHPEVAARLQHLHIIRPDVTHNDAADRALLKHWGVQGPPTLILVDPNGIERRDLRMVGELSAARFLETLDSAGTP</sequence>
<dbReference type="PANTHER" id="PTHR32234">
    <property type="entry name" value="THIOL:DISULFIDE INTERCHANGE PROTEIN DSBD"/>
    <property type="match status" value="1"/>
</dbReference>
<proteinExistence type="predicted"/>
<feature type="transmembrane region" description="Helical" evidence="8">
    <location>
        <begin position="42"/>
        <end position="65"/>
    </location>
</feature>
<name>B7WXE7_COMTK</name>
<keyword evidence="4" id="KW-0201">Cytochrome c-type biogenesis</keyword>
<keyword evidence="6 8" id="KW-0472">Membrane</keyword>